<evidence type="ECO:0000313" key="7">
    <source>
        <dbReference type="Proteomes" id="UP000799772"/>
    </source>
</evidence>
<gene>
    <name evidence="6" type="ORF">NA57DRAFT_52018</name>
</gene>
<feature type="transmembrane region" description="Helical" evidence="5">
    <location>
        <begin position="54"/>
        <end position="74"/>
    </location>
</feature>
<reference evidence="6" key="1">
    <citation type="journal article" date="2020" name="Stud. Mycol.">
        <title>101 Dothideomycetes genomes: a test case for predicting lifestyles and emergence of pathogens.</title>
        <authorList>
            <person name="Haridas S."/>
            <person name="Albert R."/>
            <person name="Binder M."/>
            <person name="Bloem J."/>
            <person name="Labutti K."/>
            <person name="Salamov A."/>
            <person name="Andreopoulos B."/>
            <person name="Baker S."/>
            <person name="Barry K."/>
            <person name="Bills G."/>
            <person name="Bluhm B."/>
            <person name="Cannon C."/>
            <person name="Castanera R."/>
            <person name="Culley D."/>
            <person name="Daum C."/>
            <person name="Ezra D."/>
            <person name="Gonzalez J."/>
            <person name="Henrissat B."/>
            <person name="Kuo A."/>
            <person name="Liang C."/>
            <person name="Lipzen A."/>
            <person name="Lutzoni F."/>
            <person name="Magnuson J."/>
            <person name="Mondo S."/>
            <person name="Nolan M."/>
            <person name="Ohm R."/>
            <person name="Pangilinan J."/>
            <person name="Park H.-J."/>
            <person name="Ramirez L."/>
            <person name="Alfaro M."/>
            <person name="Sun H."/>
            <person name="Tritt A."/>
            <person name="Yoshinaga Y."/>
            <person name="Zwiers L.-H."/>
            <person name="Turgeon B."/>
            <person name="Goodwin S."/>
            <person name="Spatafora J."/>
            <person name="Crous P."/>
            <person name="Grigoriev I."/>
        </authorList>
    </citation>
    <scope>NUCLEOTIDE SEQUENCE</scope>
    <source>
        <strain evidence="6">CBS 133067</strain>
    </source>
</reference>
<dbReference type="EMBL" id="ML978122">
    <property type="protein sequence ID" value="KAF2102440.1"/>
    <property type="molecule type" value="Genomic_DNA"/>
</dbReference>
<evidence type="ECO:0000256" key="2">
    <source>
        <dbReference type="ARBA" id="ARBA00022692"/>
    </source>
</evidence>
<feature type="transmembrane region" description="Helical" evidence="5">
    <location>
        <begin position="20"/>
        <end position="47"/>
    </location>
</feature>
<dbReference type="PANTHER" id="PTHR31465">
    <property type="entry name" value="PROTEIN RTA1-RELATED"/>
    <property type="match status" value="1"/>
</dbReference>
<dbReference type="Proteomes" id="UP000799772">
    <property type="component" value="Unassembled WGS sequence"/>
</dbReference>
<keyword evidence="2 5" id="KW-0812">Transmembrane</keyword>
<organism evidence="6 7">
    <name type="scientific">Rhizodiscina lignyota</name>
    <dbReference type="NCBI Taxonomy" id="1504668"/>
    <lineage>
        <taxon>Eukaryota</taxon>
        <taxon>Fungi</taxon>
        <taxon>Dikarya</taxon>
        <taxon>Ascomycota</taxon>
        <taxon>Pezizomycotina</taxon>
        <taxon>Dothideomycetes</taxon>
        <taxon>Pleosporomycetidae</taxon>
        <taxon>Aulographales</taxon>
        <taxon>Rhizodiscinaceae</taxon>
        <taxon>Rhizodiscina</taxon>
    </lineage>
</organism>
<keyword evidence="4 5" id="KW-0472">Membrane</keyword>
<dbReference type="InterPro" id="IPR007568">
    <property type="entry name" value="RTA1"/>
</dbReference>
<feature type="transmembrane region" description="Helical" evidence="5">
    <location>
        <begin position="204"/>
        <end position="224"/>
    </location>
</feature>
<dbReference type="AlphaFoldDB" id="A0A9P4IIZ7"/>
<keyword evidence="7" id="KW-1185">Reference proteome</keyword>
<dbReference type="OrthoDB" id="3358017at2759"/>
<comment type="subcellular location">
    <subcellularLocation>
        <location evidence="1">Membrane</location>
        <topology evidence="1">Multi-pass membrane protein</topology>
    </subcellularLocation>
</comment>
<keyword evidence="3 5" id="KW-1133">Transmembrane helix</keyword>
<feature type="transmembrane region" description="Helical" evidence="5">
    <location>
        <begin position="167"/>
        <end position="184"/>
    </location>
</feature>
<evidence type="ECO:0000256" key="5">
    <source>
        <dbReference type="SAM" id="Phobius"/>
    </source>
</evidence>
<evidence type="ECO:0000256" key="3">
    <source>
        <dbReference type="ARBA" id="ARBA00022989"/>
    </source>
</evidence>
<dbReference type="GO" id="GO:0016020">
    <property type="term" value="C:membrane"/>
    <property type="evidence" value="ECO:0007669"/>
    <property type="project" value="UniProtKB-SubCell"/>
</dbReference>
<feature type="transmembrane region" description="Helical" evidence="5">
    <location>
        <begin position="128"/>
        <end position="146"/>
    </location>
</feature>
<evidence type="ECO:0000313" key="6">
    <source>
        <dbReference type="EMBL" id="KAF2102440.1"/>
    </source>
</evidence>
<protein>
    <submittedName>
        <fullName evidence="6">Uncharacterized protein</fullName>
    </submittedName>
</protein>
<accession>A0A9P4IIZ7</accession>
<evidence type="ECO:0000256" key="1">
    <source>
        <dbReference type="ARBA" id="ARBA00004141"/>
    </source>
</evidence>
<dbReference type="PANTHER" id="PTHR31465:SF28">
    <property type="entry name" value="DOMAIN PROTEIN, PUTATIVE-RELATED"/>
    <property type="match status" value="1"/>
</dbReference>
<proteinExistence type="predicted"/>
<sequence length="292" mass="32092">MSGTPPGMPAAGGTTVAGAPVAAVAAVSSTARVVITLNPGLVNFFLVFKFTQKALGSITAISIIFTFTRIFWWITPNEKRTWSAVWAPPGFVSFRWASMSISCDIVKTASNIFLGKPTGPHVEGAGNVLQIFVFGGFTIMTARFHCLATTWEAQGDMVGRPVHWKQLSYAVIACSALITARQIDQVVVFDQMVVPSSYTITQEWVFWFFDQLPLLAIYSIFIVLHPGDYFPRDYTRLRLNRKLLLAIKGSSDESRMRNGMVISSPPPTGPDRGKSDWVQVEEADMGLYGIAK</sequence>
<comment type="caution">
    <text evidence="6">The sequence shown here is derived from an EMBL/GenBank/DDBJ whole genome shotgun (WGS) entry which is preliminary data.</text>
</comment>
<name>A0A9P4IIZ7_9PEZI</name>
<dbReference type="Pfam" id="PF04479">
    <property type="entry name" value="RTA1"/>
    <property type="match status" value="1"/>
</dbReference>
<evidence type="ECO:0000256" key="4">
    <source>
        <dbReference type="ARBA" id="ARBA00023136"/>
    </source>
</evidence>